<organism evidence="2 3">
    <name type="scientific">Enterovirga aerilata</name>
    <dbReference type="NCBI Taxonomy" id="2730920"/>
    <lineage>
        <taxon>Bacteria</taxon>
        <taxon>Pseudomonadati</taxon>
        <taxon>Pseudomonadota</taxon>
        <taxon>Alphaproteobacteria</taxon>
        <taxon>Hyphomicrobiales</taxon>
        <taxon>Methylobacteriaceae</taxon>
        <taxon>Enterovirga</taxon>
    </lineage>
</organism>
<dbReference type="Gene3D" id="3.30.70.1430">
    <property type="entry name" value="Multidrug efflux transporter AcrB pore domain"/>
    <property type="match status" value="2"/>
</dbReference>
<protein>
    <submittedName>
        <fullName evidence="2">MMPL family transporter</fullName>
    </submittedName>
</protein>
<name>A0A849I536_9HYPH</name>
<dbReference type="SUPFAM" id="SSF82714">
    <property type="entry name" value="Multidrug efflux transporter AcrB TolC docking domain, DN and DC subdomains"/>
    <property type="match status" value="2"/>
</dbReference>
<sequence>MNLSEPFIRRPVATTLVSIALMLLGFVAYRLLPVASMPTVDFPTVRVMASRPGADPATMAATVAAPLERRLGSIAGVSEITSTSSLGSTSISIQFDLSRNSDSAARDVQAALNAAATDLPSDLPTLPTFRKANPGAFPVLILALTSRTLAGPAIYDVADTVIAQRIAQVEGVAEVNVSGAEQPAIRVRLDPQRLAAMGLSLEAVRSAVAAANTQSPLGTFSGTGQGVTLATNDQLSTPEDFARIVVRNQNGAIVRLSDVAVVERGTRSTRAAGSYNGMPAVTLMITKQPDANVVETVDRVKAILPELHRWIPAAIDIQVMSDRTQTIRASLADMQVTLVETIALVMLVVFVFLRRATPTFAAGVTVPLSLAGTFALMWACGFTLDNLSLMAIAISIGFVVDDAIVMIESVQRNVEAGMSRIDAAIAGARQIGFTVLSISLSLLAAFIPLFFMPGIIGRFFREFSMTLAFAVVISTFVSLSIAPTIVARMPQRPHRVTRFDRIVEGALGALTRGYAATLGAALRHRWLMLLLTLATVAFTVQMFRAIPKGYFPQDDTGLVVGFTEASPDISFPAMAELQERVARIIREDPAVLGVSSSVGSSGFGAGSVNQWRLFISLKTGEGREPSMTVIQRLRRQLATVAGIRSFMFLAQDIRAGTRGGRGSYQFTLWSPELSDIETWLPRVVAKLRTLPGLQDVSTDREQGGLQAKVEVDRLAASRLGVRMQDIDDALNNAFSQRQISTIYTQRNQYRVVLDVSPEDRNDPEDLTRIYVPASGGAQVPLAALARVTRGTAPLVVNHQGQFPAATISYNLAPGTGIGEGTSAILEAVNELRLPDTLRAEFAGDAKDFAQGSGSTGLLILAALLAVYIILGVLYESLVHPITIISTLPSAGLGALIALDLVGYDLSIIALIGLVLLIGLVKKNGIMLVDFALEAEARGLPPEKAAVQAAVERFRPILMTTLAALLGAVPLALATGVGAEIRKPLGVTIIGGLLVSQLLTLYTTPAIYLLLSRWHRRTAAPRPQAGPAPAVAQA</sequence>
<keyword evidence="1" id="KW-0812">Transmembrane</keyword>
<dbReference type="Gene3D" id="3.30.70.1320">
    <property type="entry name" value="Multidrug efflux transporter AcrB pore domain like"/>
    <property type="match status" value="1"/>
</dbReference>
<feature type="transmembrane region" description="Helical" evidence="1">
    <location>
        <begin position="360"/>
        <end position="384"/>
    </location>
</feature>
<dbReference type="RefSeq" id="WP_171216659.1">
    <property type="nucleotide sequence ID" value="NZ_JABEPP010000001.1"/>
</dbReference>
<dbReference type="SUPFAM" id="SSF82866">
    <property type="entry name" value="Multidrug efflux transporter AcrB transmembrane domain"/>
    <property type="match status" value="2"/>
</dbReference>
<proteinExistence type="predicted"/>
<feature type="transmembrane region" description="Helical" evidence="1">
    <location>
        <begin position="526"/>
        <end position="543"/>
    </location>
</feature>
<dbReference type="AlphaFoldDB" id="A0A849I536"/>
<feature type="transmembrane region" description="Helical" evidence="1">
    <location>
        <begin position="984"/>
        <end position="1010"/>
    </location>
</feature>
<dbReference type="SUPFAM" id="SSF82693">
    <property type="entry name" value="Multidrug efflux transporter AcrB pore domain, PN1, PN2, PC1 and PC2 subdomains"/>
    <property type="match status" value="3"/>
</dbReference>
<evidence type="ECO:0000256" key="1">
    <source>
        <dbReference type="SAM" id="Phobius"/>
    </source>
</evidence>
<feature type="transmembrane region" description="Helical" evidence="1">
    <location>
        <begin position="390"/>
        <end position="410"/>
    </location>
</feature>
<feature type="transmembrane region" description="Helical" evidence="1">
    <location>
        <begin position="956"/>
        <end position="978"/>
    </location>
</feature>
<dbReference type="Proteomes" id="UP000564885">
    <property type="component" value="Unassembled WGS sequence"/>
</dbReference>
<dbReference type="PANTHER" id="PTHR32063">
    <property type="match status" value="1"/>
</dbReference>
<dbReference type="PANTHER" id="PTHR32063:SF78">
    <property type="entry name" value="ACRB_ACRD_ACRF FAMILY PROTEIN"/>
    <property type="match status" value="1"/>
</dbReference>
<dbReference type="Pfam" id="PF00873">
    <property type="entry name" value="ACR_tran"/>
    <property type="match status" value="1"/>
</dbReference>
<evidence type="ECO:0000313" key="2">
    <source>
        <dbReference type="EMBL" id="NNM71167.1"/>
    </source>
</evidence>
<dbReference type="GO" id="GO:0005886">
    <property type="term" value="C:plasma membrane"/>
    <property type="evidence" value="ECO:0007669"/>
    <property type="project" value="TreeGrafter"/>
</dbReference>
<feature type="transmembrane region" description="Helical" evidence="1">
    <location>
        <begin position="463"/>
        <end position="487"/>
    </location>
</feature>
<feature type="transmembrane region" description="Helical" evidence="1">
    <location>
        <begin position="894"/>
        <end position="920"/>
    </location>
</feature>
<feature type="transmembrane region" description="Helical" evidence="1">
    <location>
        <begin position="334"/>
        <end position="353"/>
    </location>
</feature>
<feature type="transmembrane region" description="Helical" evidence="1">
    <location>
        <begin position="856"/>
        <end position="874"/>
    </location>
</feature>
<keyword evidence="1" id="KW-0472">Membrane</keyword>
<gene>
    <name evidence="2" type="ORF">HJG44_02010</name>
</gene>
<accession>A0A849I536</accession>
<dbReference type="GO" id="GO:0042910">
    <property type="term" value="F:xenobiotic transmembrane transporter activity"/>
    <property type="evidence" value="ECO:0007669"/>
    <property type="project" value="TreeGrafter"/>
</dbReference>
<dbReference type="Gene3D" id="3.30.2090.10">
    <property type="entry name" value="Multidrug efflux transporter AcrB TolC docking domain, DN and DC subdomains"/>
    <property type="match status" value="2"/>
</dbReference>
<dbReference type="InterPro" id="IPR001036">
    <property type="entry name" value="Acrflvin-R"/>
</dbReference>
<dbReference type="PRINTS" id="PR00702">
    <property type="entry name" value="ACRIFLAVINRP"/>
</dbReference>
<evidence type="ECO:0000313" key="3">
    <source>
        <dbReference type="Proteomes" id="UP000564885"/>
    </source>
</evidence>
<dbReference type="InterPro" id="IPR027463">
    <property type="entry name" value="AcrB_DN_DC_subdom"/>
</dbReference>
<dbReference type="Gene3D" id="3.30.70.1440">
    <property type="entry name" value="Multidrug efflux transporter AcrB pore domain"/>
    <property type="match status" value="1"/>
</dbReference>
<keyword evidence="1" id="KW-1133">Transmembrane helix</keyword>
<dbReference type="Gene3D" id="1.20.1640.10">
    <property type="entry name" value="Multidrug efflux transporter AcrB transmembrane domain"/>
    <property type="match status" value="2"/>
</dbReference>
<feature type="transmembrane region" description="Helical" evidence="1">
    <location>
        <begin position="12"/>
        <end position="32"/>
    </location>
</feature>
<keyword evidence="3" id="KW-1185">Reference proteome</keyword>
<comment type="caution">
    <text evidence="2">The sequence shown here is derived from an EMBL/GenBank/DDBJ whole genome shotgun (WGS) entry which is preliminary data.</text>
</comment>
<dbReference type="EMBL" id="JABEPP010000001">
    <property type="protein sequence ID" value="NNM71167.1"/>
    <property type="molecule type" value="Genomic_DNA"/>
</dbReference>
<reference evidence="2 3" key="1">
    <citation type="submission" date="2020-04" db="EMBL/GenBank/DDBJ databases">
        <title>Enterovirga sp. isolate from soil.</title>
        <authorList>
            <person name="Chea S."/>
            <person name="Kim D.-U."/>
        </authorList>
    </citation>
    <scope>NUCLEOTIDE SEQUENCE [LARGE SCALE GENOMIC DNA]</scope>
    <source>
        <strain evidence="2 3">DB1703</strain>
    </source>
</reference>
<feature type="transmembrane region" description="Helical" evidence="1">
    <location>
        <begin position="431"/>
        <end position="451"/>
    </location>
</feature>